<reference evidence="1" key="2">
    <citation type="journal article" date="2015" name="Data Brief">
        <title>Shoot transcriptome of the giant reed, Arundo donax.</title>
        <authorList>
            <person name="Barrero R.A."/>
            <person name="Guerrero F.D."/>
            <person name="Moolhuijzen P."/>
            <person name="Goolsby J.A."/>
            <person name="Tidwell J."/>
            <person name="Bellgard S.E."/>
            <person name="Bellgard M.I."/>
        </authorList>
    </citation>
    <scope>NUCLEOTIDE SEQUENCE</scope>
    <source>
        <tissue evidence="1">Shoot tissue taken approximately 20 cm above the soil surface</tissue>
    </source>
</reference>
<evidence type="ECO:0000313" key="1">
    <source>
        <dbReference type="EMBL" id="JAE00721.1"/>
    </source>
</evidence>
<sequence>MQKLWLESRLFS</sequence>
<reference evidence="1" key="1">
    <citation type="submission" date="2014-09" db="EMBL/GenBank/DDBJ databases">
        <authorList>
            <person name="Magalhaes I.L.F."/>
            <person name="Oliveira U."/>
            <person name="Santos F.R."/>
            <person name="Vidigal T.H.D.A."/>
            <person name="Brescovit A.D."/>
            <person name="Santos A.J."/>
        </authorList>
    </citation>
    <scope>NUCLEOTIDE SEQUENCE</scope>
    <source>
        <tissue evidence="1">Shoot tissue taken approximately 20 cm above the soil surface</tissue>
    </source>
</reference>
<organism evidence="1">
    <name type="scientific">Arundo donax</name>
    <name type="common">Giant reed</name>
    <name type="synonym">Donax arundinaceus</name>
    <dbReference type="NCBI Taxonomy" id="35708"/>
    <lineage>
        <taxon>Eukaryota</taxon>
        <taxon>Viridiplantae</taxon>
        <taxon>Streptophyta</taxon>
        <taxon>Embryophyta</taxon>
        <taxon>Tracheophyta</taxon>
        <taxon>Spermatophyta</taxon>
        <taxon>Magnoliopsida</taxon>
        <taxon>Liliopsida</taxon>
        <taxon>Poales</taxon>
        <taxon>Poaceae</taxon>
        <taxon>PACMAD clade</taxon>
        <taxon>Arundinoideae</taxon>
        <taxon>Arundineae</taxon>
        <taxon>Arundo</taxon>
    </lineage>
</organism>
<dbReference type="EMBL" id="GBRH01197175">
    <property type="protein sequence ID" value="JAE00721.1"/>
    <property type="molecule type" value="Transcribed_RNA"/>
</dbReference>
<name>A0A0A9ES75_ARUDO</name>
<proteinExistence type="predicted"/>
<protein>
    <submittedName>
        <fullName evidence="1">Uncharacterized protein</fullName>
    </submittedName>
</protein>
<accession>A0A0A9ES75</accession>